<dbReference type="RefSeq" id="WP_235828309.1">
    <property type="nucleotide sequence ID" value="NZ_MTBP01000001.1"/>
</dbReference>
<feature type="domain" description="HTH marR-type" evidence="1">
    <location>
        <begin position="29"/>
        <end position="126"/>
    </location>
</feature>
<comment type="caution">
    <text evidence="2">The sequence shown here is derived from an EMBL/GenBank/DDBJ whole genome shotgun (WGS) entry which is preliminary data.</text>
</comment>
<dbReference type="Gene3D" id="1.10.10.10">
    <property type="entry name" value="Winged helix-like DNA-binding domain superfamily/Winged helix DNA-binding domain"/>
    <property type="match status" value="1"/>
</dbReference>
<dbReference type="PANTHER" id="PTHR33164:SF106">
    <property type="entry name" value="TRANSCRIPTIONAL REGULATORY PROTEIN"/>
    <property type="match status" value="1"/>
</dbReference>
<protein>
    <submittedName>
        <fullName evidence="2">MarR family protein</fullName>
    </submittedName>
</protein>
<evidence type="ECO:0000313" key="3">
    <source>
        <dbReference type="Proteomes" id="UP000242367"/>
    </source>
</evidence>
<dbReference type="PANTHER" id="PTHR33164">
    <property type="entry name" value="TRANSCRIPTIONAL REGULATOR, MARR FAMILY"/>
    <property type="match status" value="1"/>
</dbReference>
<dbReference type="SUPFAM" id="SSF46785">
    <property type="entry name" value="Winged helix' DNA-binding domain"/>
    <property type="match status" value="1"/>
</dbReference>
<organism evidence="2 3">
    <name type="scientific">Actinomadura rubteroloni</name>
    <dbReference type="NCBI Taxonomy" id="1926885"/>
    <lineage>
        <taxon>Bacteria</taxon>
        <taxon>Bacillati</taxon>
        <taxon>Actinomycetota</taxon>
        <taxon>Actinomycetes</taxon>
        <taxon>Streptosporangiales</taxon>
        <taxon>Thermomonosporaceae</taxon>
        <taxon>Actinomadura</taxon>
    </lineage>
</organism>
<dbReference type="InterPro" id="IPR000835">
    <property type="entry name" value="HTH_MarR-typ"/>
</dbReference>
<dbReference type="InterPro" id="IPR036390">
    <property type="entry name" value="WH_DNA-bd_sf"/>
</dbReference>
<accession>A0A2P4UQX2</accession>
<proteinExistence type="predicted"/>
<keyword evidence="3" id="KW-1185">Reference proteome</keyword>
<evidence type="ECO:0000259" key="1">
    <source>
        <dbReference type="SMART" id="SM00347"/>
    </source>
</evidence>
<dbReference type="SMART" id="SM00347">
    <property type="entry name" value="HTH_MARR"/>
    <property type="match status" value="1"/>
</dbReference>
<reference evidence="2 3" key="1">
    <citation type="journal article" date="2017" name="Chemistry">
        <title>Isolation, Biosynthesis and Chemical Modifications of Rubterolones A-F: Rare Tropolone Alkaloids from Actinomadura sp. 5-2.</title>
        <authorList>
            <person name="Guo H."/>
            <person name="Benndorf R."/>
            <person name="Leichnitz D."/>
            <person name="Klassen J.L."/>
            <person name="Vollmers J."/>
            <person name="Gorls H."/>
            <person name="Steinacker M."/>
            <person name="Weigel C."/>
            <person name="Dahse H.M."/>
            <person name="Kaster A.K."/>
            <person name="de Beer Z.W."/>
            <person name="Poulsen M."/>
            <person name="Beemelmanns C."/>
        </authorList>
    </citation>
    <scope>NUCLEOTIDE SEQUENCE [LARGE SCALE GENOMIC DNA]</scope>
    <source>
        <strain evidence="2 3">5-2</strain>
    </source>
</reference>
<dbReference type="EMBL" id="MTBP01000001">
    <property type="protein sequence ID" value="POM27440.1"/>
    <property type="molecule type" value="Genomic_DNA"/>
</dbReference>
<dbReference type="InterPro" id="IPR039422">
    <property type="entry name" value="MarR/SlyA-like"/>
</dbReference>
<name>A0A2P4UQX2_9ACTN</name>
<gene>
    <name evidence="2" type="ORF">BTM25_18540</name>
</gene>
<sequence>MDGAQDGADDDLGRVLLRTATLTVLLFQSVAAHAGLGVVDAQCAVLLGLDGPRTPGQLARAVGVSTGGAITAVIDRLEAAGLARRTRDPGDRRRVLVAPVPGALDRLAAHTGPAAAALAAATPPALAPSLRDWADALNAALPDVIEATRPAP</sequence>
<dbReference type="InterPro" id="IPR036388">
    <property type="entry name" value="WH-like_DNA-bd_sf"/>
</dbReference>
<evidence type="ECO:0000313" key="2">
    <source>
        <dbReference type="EMBL" id="POM27440.1"/>
    </source>
</evidence>
<dbReference type="Proteomes" id="UP000242367">
    <property type="component" value="Unassembled WGS sequence"/>
</dbReference>
<dbReference type="GO" id="GO:0006950">
    <property type="term" value="P:response to stress"/>
    <property type="evidence" value="ECO:0007669"/>
    <property type="project" value="TreeGrafter"/>
</dbReference>
<dbReference type="GO" id="GO:0003700">
    <property type="term" value="F:DNA-binding transcription factor activity"/>
    <property type="evidence" value="ECO:0007669"/>
    <property type="project" value="InterPro"/>
</dbReference>
<dbReference type="AlphaFoldDB" id="A0A2P4UQX2"/>
<dbReference type="Pfam" id="PF12802">
    <property type="entry name" value="MarR_2"/>
    <property type="match status" value="1"/>
</dbReference>